<dbReference type="CDD" id="cd00590">
    <property type="entry name" value="RRM_SF"/>
    <property type="match status" value="1"/>
</dbReference>
<keyword evidence="1 2" id="KW-0694">RNA-binding</keyword>
<feature type="domain" description="RRM" evidence="5">
    <location>
        <begin position="85"/>
        <end position="163"/>
    </location>
</feature>
<feature type="domain" description="RRM" evidence="5">
    <location>
        <begin position="184"/>
        <end position="263"/>
    </location>
</feature>
<dbReference type="SUPFAM" id="SSF54928">
    <property type="entry name" value="RNA-binding domain, RBD"/>
    <property type="match status" value="2"/>
</dbReference>
<dbReference type="EMBL" id="HBHJ01032219">
    <property type="protein sequence ID" value="CAD9710372.1"/>
    <property type="molecule type" value="Transcribed_RNA"/>
</dbReference>
<name>A0A7S2SV17_9STRA</name>
<organism evidence="6">
    <name type="scientific">Rhizochromulina marina</name>
    <dbReference type="NCBI Taxonomy" id="1034831"/>
    <lineage>
        <taxon>Eukaryota</taxon>
        <taxon>Sar</taxon>
        <taxon>Stramenopiles</taxon>
        <taxon>Ochrophyta</taxon>
        <taxon>Dictyochophyceae</taxon>
        <taxon>Rhizochromulinales</taxon>
        <taxon>Rhizochromulina</taxon>
    </lineage>
</organism>
<dbReference type="InterPro" id="IPR000504">
    <property type="entry name" value="RRM_dom"/>
</dbReference>
<evidence type="ECO:0000256" key="2">
    <source>
        <dbReference type="PROSITE-ProRule" id="PRU00176"/>
    </source>
</evidence>
<dbReference type="Gene3D" id="3.30.70.330">
    <property type="match status" value="2"/>
</dbReference>
<keyword evidence="4" id="KW-0732">Signal</keyword>
<dbReference type="InterPro" id="IPR035979">
    <property type="entry name" value="RBD_domain_sf"/>
</dbReference>
<dbReference type="SMART" id="SM00360">
    <property type="entry name" value="RRM"/>
    <property type="match status" value="2"/>
</dbReference>
<proteinExistence type="predicted"/>
<reference evidence="6" key="1">
    <citation type="submission" date="2021-01" db="EMBL/GenBank/DDBJ databases">
        <authorList>
            <person name="Corre E."/>
            <person name="Pelletier E."/>
            <person name="Niang G."/>
            <person name="Scheremetjew M."/>
            <person name="Finn R."/>
            <person name="Kale V."/>
            <person name="Holt S."/>
            <person name="Cochrane G."/>
            <person name="Meng A."/>
            <person name="Brown T."/>
            <person name="Cohen L."/>
        </authorList>
    </citation>
    <scope>NUCLEOTIDE SEQUENCE</scope>
    <source>
        <strain evidence="6">CCMP1243</strain>
    </source>
</reference>
<dbReference type="SMART" id="SM00361">
    <property type="entry name" value="RRM_1"/>
    <property type="match status" value="2"/>
</dbReference>
<dbReference type="InterPro" id="IPR050502">
    <property type="entry name" value="Euk_RNA-bind_prot"/>
</dbReference>
<dbReference type="AlphaFoldDB" id="A0A7S2SV17"/>
<feature type="region of interest" description="Disordered" evidence="3">
    <location>
        <begin position="160"/>
        <end position="179"/>
    </location>
</feature>
<dbReference type="PANTHER" id="PTHR48025:SF1">
    <property type="entry name" value="RRM DOMAIN-CONTAINING PROTEIN"/>
    <property type="match status" value="1"/>
</dbReference>
<evidence type="ECO:0000313" key="6">
    <source>
        <dbReference type="EMBL" id="CAD9710372.1"/>
    </source>
</evidence>
<feature type="signal peptide" evidence="4">
    <location>
        <begin position="1"/>
        <end position="20"/>
    </location>
</feature>
<gene>
    <name evidence="6" type="ORF">RMAR1173_LOCUS21365</name>
</gene>
<protein>
    <recommendedName>
        <fullName evidence="5">RRM domain-containing protein</fullName>
    </recommendedName>
</protein>
<evidence type="ECO:0000256" key="1">
    <source>
        <dbReference type="ARBA" id="ARBA00022884"/>
    </source>
</evidence>
<sequence length="265" mass="28762">MASRVLWLAVVALLLETSSAFVFPSRGQFVSKTLGSSVRAPAVVLRADEEDTSEAASDVEELDLSPVSDAAPAFTAGGGDDVEARKVFVGNLNFDVADEELYQFFAQAGEVEEATHVSDRMSGRRRGFGFITFATVEGANAAVDQFNGVDLAGRSIRVDAAGNKPTAPPKQERRNNNRYDDANRRVFVGNLDFGTTEETLEQIFSDFGEVERCVHVSEVDDPFRKRGFGFITFSNSADAEAAVESLDGLEVDGRSLRISMANSRR</sequence>
<evidence type="ECO:0000256" key="4">
    <source>
        <dbReference type="SAM" id="SignalP"/>
    </source>
</evidence>
<evidence type="ECO:0000256" key="3">
    <source>
        <dbReference type="SAM" id="MobiDB-lite"/>
    </source>
</evidence>
<dbReference type="GO" id="GO:0003729">
    <property type="term" value="F:mRNA binding"/>
    <property type="evidence" value="ECO:0007669"/>
    <property type="project" value="TreeGrafter"/>
</dbReference>
<dbReference type="InterPro" id="IPR012677">
    <property type="entry name" value="Nucleotide-bd_a/b_plait_sf"/>
</dbReference>
<evidence type="ECO:0000259" key="5">
    <source>
        <dbReference type="PROSITE" id="PS50102"/>
    </source>
</evidence>
<feature type="chain" id="PRO_5030590538" description="RRM domain-containing protein" evidence="4">
    <location>
        <begin position="21"/>
        <end position="265"/>
    </location>
</feature>
<dbReference type="PANTHER" id="PTHR48025">
    <property type="entry name" value="OS02G0815200 PROTEIN"/>
    <property type="match status" value="1"/>
</dbReference>
<dbReference type="PROSITE" id="PS50102">
    <property type="entry name" value="RRM"/>
    <property type="match status" value="2"/>
</dbReference>
<accession>A0A7S2SV17</accession>
<dbReference type="InterPro" id="IPR003954">
    <property type="entry name" value="RRM_euk-type"/>
</dbReference>
<feature type="compositionally biased region" description="Basic and acidic residues" evidence="3">
    <location>
        <begin position="170"/>
        <end position="179"/>
    </location>
</feature>
<dbReference type="Pfam" id="PF00076">
    <property type="entry name" value="RRM_1"/>
    <property type="match status" value="2"/>
</dbReference>